<evidence type="ECO:0000313" key="2">
    <source>
        <dbReference type="EMBL" id="CAB4173146.1"/>
    </source>
</evidence>
<organism evidence="2">
    <name type="scientific">uncultured Caudovirales phage</name>
    <dbReference type="NCBI Taxonomy" id="2100421"/>
    <lineage>
        <taxon>Viruses</taxon>
        <taxon>Duplodnaviria</taxon>
        <taxon>Heunggongvirae</taxon>
        <taxon>Uroviricota</taxon>
        <taxon>Caudoviricetes</taxon>
        <taxon>Peduoviridae</taxon>
        <taxon>Maltschvirus</taxon>
        <taxon>Maltschvirus maltsch</taxon>
    </lineage>
</organism>
<sequence>MDSSYRNGYSFWRYVRLGSLIMGMNRADAYYEPDDYDDRTDEIEERTWQLMKPGAEYDSKNAGRVSEALGEMSVNDAEALQAIIDTNNFELIGRKVMSMTFDYMEHYAKQAAESEIND</sequence>
<reference evidence="2" key="1">
    <citation type="submission" date="2020-05" db="EMBL/GenBank/DDBJ databases">
        <authorList>
            <person name="Chiriac C."/>
            <person name="Salcher M."/>
            <person name="Ghai R."/>
            <person name="Kavagutti S V."/>
        </authorList>
    </citation>
    <scope>NUCLEOTIDE SEQUENCE</scope>
</reference>
<dbReference type="EMBL" id="LR797482">
    <property type="protein sequence ID" value="CAB4219458.1"/>
    <property type="molecule type" value="Genomic_DNA"/>
</dbReference>
<evidence type="ECO:0000313" key="1">
    <source>
        <dbReference type="EMBL" id="CAB4166793.1"/>
    </source>
</evidence>
<dbReference type="EMBL" id="LR796891">
    <property type="protein sequence ID" value="CAB4173146.1"/>
    <property type="molecule type" value="Genomic_DNA"/>
</dbReference>
<evidence type="ECO:0000313" key="3">
    <source>
        <dbReference type="EMBL" id="CAB4178630.1"/>
    </source>
</evidence>
<name>A0A6J5PSW8_9CAUD</name>
<gene>
    <name evidence="3" type="ORF">UFOVP1019_31</name>
    <name evidence="4" type="ORF">UFOVP1618_5</name>
    <name evidence="1" type="ORF">UFOVP846_55</name>
    <name evidence="2" type="ORF">UFOVP940_33</name>
</gene>
<accession>A0A6J5PSW8</accession>
<dbReference type="EMBL" id="LR796969">
    <property type="protein sequence ID" value="CAB4178630.1"/>
    <property type="molecule type" value="Genomic_DNA"/>
</dbReference>
<evidence type="ECO:0000313" key="4">
    <source>
        <dbReference type="EMBL" id="CAB4219458.1"/>
    </source>
</evidence>
<dbReference type="EMBL" id="LR796779">
    <property type="protein sequence ID" value="CAB4166793.1"/>
    <property type="molecule type" value="Genomic_DNA"/>
</dbReference>
<protein>
    <submittedName>
        <fullName evidence="2">Uncharacterized protein</fullName>
    </submittedName>
</protein>
<proteinExistence type="predicted"/>